<dbReference type="PATRIC" id="fig|178900.5.peg.1924"/>
<accession>A0A149QYH2</accession>
<dbReference type="AlphaFoldDB" id="A0A149QYH2"/>
<feature type="transmembrane region" description="Helical" evidence="1">
    <location>
        <begin position="142"/>
        <end position="167"/>
    </location>
</feature>
<dbReference type="EMBL" id="LHZA01000078">
    <property type="protein sequence ID" value="KXV02355.1"/>
    <property type="molecule type" value="Genomic_DNA"/>
</dbReference>
<proteinExistence type="predicted"/>
<dbReference type="RefSeq" id="WP_061504688.1">
    <property type="nucleotide sequence ID" value="NZ_LHZA01000078.1"/>
</dbReference>
<evidence type="ECO:0000313" key="3">
    <source>
        <dbReference type="Proteomes" id="UP000075473"/>
    </source>
</evidence>
<comment type="caution">
    <text evidence="2">The sequence shown here is derived from an EMBL/GenBank/DDBJ whole genome shotgun (WGS) entry which is preliminary data.</text>
</comment>
<protein>
    <submittedName>
        <fullName evidence="2">Uncharacterized protein</fullName>
    </submittedName>
</protein>
<keyword evidence="1" id="KW-1133">Transmembrane helix</keyword>
<evidence type="ECO:0000313" key="2">
    <source>
        <dbReference type="EMBL" id="KXV02355.1"/>
    </source>
</evidence>
<name>A0A149QYH2_9PROT</name>
<organism evidence="2 3">
    <name type="scientific">Acetobacter cerevisiae</name>
    <dbReference type="NCBI Taxonomy" id="178900"/>
    <lineage>
        <taxon>Bacteria</taxon>
        <taxon>Pseudomonadati</taxon>
        <taxon>Pseudomonadota</taxon>
        <taxon>Alphaproteobacteria</taxon>
        <taxon>Acetobacterales</taxon>
        <taxon>Acetobacteraceae</taxon>
        <taxon>Acetobacter</taxon>
    </lineage>
</organism>
<sequence>MSQMDPREIKILSDILALVLEDQKGQSETALEAIKARARRDGITGGALKNLFQTLAPDIDRLTAARKAREDTEIRTLESTIHTLRIQLHDRGEVLNRMEHNLRIVRGNNENLKSQLHVMQTAHAEARHMLSMKMMENSYPRLMIIFVAVMAGLLAGIAGTQLFHLFYTAFHPVTDNARYLY</sequence>
<dbReference type="Proteomes" id="UP000075473">
    <property type="component" value="Unassembled WGS sequence"/>
</dbReference>
<dbReference type="GeneID" id="29559071"/>
<keyword evidence="1" id="KW-0812">Transmembrane</keyword>
<keyword evidence="1" id="KW-0472">Membrane</keyword>
<gene>
    <name evidence="2" type="ORF">AD928_00995</name>
</gene>
<reference evidence="2 3" key="1">
    <citation type="submission" date="2015-06" db="EMBL/GenBank/DDBJ databases">
        <title>Improved classification and identification of acetic acid bacteria using matrix-assisted laser desorption/ionization time-of-flight mass spectrometry; Gluconobacter nephelii and Gluconobacter uchimurae are later heterotypic synonyms of Gluconobacter japonicus and Gluconobacter oxydans, respectively.</title>
        <authorList>
            <person name="Li L."/>
            <person name="Cleenwerck I."/>
            <person name="De Vuyst L."/>
            <person name="Vandamme P."/>
        </authorList>
    </citation>
    <scope>NUCLEOTIDE SEQUENCE [LARGE SCALE GENOMIC DNA]</scope>
    <source>
        <strain evidence="2 3">LMG 1625</strain>
    </source>
</reference>
<evidence type="ECO:0000256" key="1">
    <source>
        <dbReference type="SAM" id="Phobius"/>
    </source>
</evidence>